<dbReference type="Pfam" id="PF20530">
    <property type="entry name" value="DUF6745"/>
    <property type="match status" value="1"/>
</dbReference>
<feature type="domain" description="DUF6745" evidence="2">
    <location>
        <begin position="192"/>
        <end position="392"/>
    </location>
</feature>
<feature type="compositionally biased region" description="Basic and acidic residues" evidence="1">
    <location>
        <begin position="21"/>
        <end position="30"/>
    </location>
</feature>
<dbReference type="Proteomes" id="UP000619293">
    <property type="component" value="Unassembled WGS sequence"/>
</dbReference>
<feature type="compositionally biased region" description="Polar residues" evidence="1">
    <location>
        <begin position="1"/>
        <end position="20"/>
    </location>
</feature>
<dbReference type="AlphaFoldDB" id="A0A8J3NPJ4"/>
<comment type="caution">
    <text evidence="3">The sequence shown here is derived from an EMBL/GenBank/DDBJ whole genome shotgun (WGS) entry which is preliminary data.</text>
</comment>
<evidence type="ECO:0000256" key="1">
    <source>
        <dbReference type="SAM" id="MobiDB-lite"/>
    </source>
</evidence>
<sequence length="392" mass="43038">MDGSTEMTATTQAPSMSGEQRPNRREARRNEDMALAARAERWMATGLSTEPADRAGAEAGVRIAYALAGLPAPQRMLWLDSPAAGATAVAMLRTGLAGDGKVREALAAQGVRPGDLALGRSVRPQVRTRPWAQARAALAEQRGAVGFARHWAATARRPWQQLVDQLATPLRTRLTEQFRAGAGEFAQAQQDALLDVIYGQHDAAWLGAFDSHPDVDGLARVAGSAGWWWAFEQVAILTERPRAVHRDNLGRLHHGDGPALSYPDGFGLHAWSGMPMPAEIAAELPTLTVERIRRESNAEMRRVMLEHFGFDRYLRDSGAVATQSDTFGKLWRVELPGDEPLVMVEVVNATAEPDGSFRTYFLRVPPDMQTARQGVAWSFGLRSREYQPEQQT</sequence>
<accession>A0A8J3NPJ4</accession>
<evidence type="ECO:0000259" key="2">
    <source>
        <dbReference type="Pfam" id="PF20530"/>
    </source>
</evidence>
<evidence type="ECO:0000313" key="4">
    <source>
        <dbReference type="Proteomes" id="UP000619293"/>
    </source>
</evidence>
<proteinExistence type="predicted"/>
<reference evidence="3 4" key="1">
    <citation type="submission" date="2021-01" db="EMBL/GenBank/DDBJ databases">
        <title>Whole genome shotgun sequence of Catellatospora chokoriensis NBRC 107358.</title>
        <authorList>
            <person name="Komaki H."/>
            <person name="Tamura T."/>
        </authorList>
    </citation>
    <scope>NUCLEOTIDE SEQUENCE [LARGE SCALE GENOMIC DNA]</scope>
    <source>
        <strain evidence="3 4">NBRC 107358</strain>
    </source>
</reference>
<dbReference type="EMBL" id="BONG01000007">
    <property type="protein sequence ID" value="GIF88242.1"/>
    <property type="molecule type" value="Genomic_DNA"/>
</dbReference>
<gene>
    <name evidence="3" type="ORF">Cch02nite_16860</name>
</gene>
<name>A0A8J3NPJ4_9ACTN</name>
<feature type="region of interest" description="Disordered" evidence="1">
    <location>
        <begin position="1"/>
        <end position="30"/>
    </location>
</feature>
<organism evidence="3 4">
    <name type="scientific">Catellatospora chokoriensis</name>
    <dbReference type="NCBI Taxonomy" id="310353"/>
    <lineage>
        <taxon>Bacteria</taxon>
        <taxon>Bacillati</taxon>
        <taxon>Actinomycetota</taxon>
        <taxon>Actinomycetes</taxon>
        <taxon>Micromonosporales</taxon>
        <taxon>Micromonosporaceae</taxon>
        <taxon>Catellatospora</taxon>
    </lineage>
</organism>
<protein>
    <recommendedName>
        <fullName evidence="2">DUF6745 domain-containing protein</fullName>
    </recommendedName>
</protein>
<keyword evidence="4" id="KW-1185">Reference proteome</keyword>
<evidence type="ECO:0000313" key="3">
    <source>
        <dbReference type="EMBL" id="GIF88242.1"/>
    </source>
</evidence>
<dbReference type="InterPro" id="IPR046633">
    <property type="entry name" value="DUF6745"/>
</dbReference>